<gene>
    <name evidence="5" type="ORF">ACFPTN_06015</name>
</gene>
<dbReference type="InterPro" id="IPR050221">
    <property type="entry name" value="26S_Proteasome_ATPase"/>
</dbReference>
<feature type="domain" description="AAA+ ATPase" evidence="4">
    <location>
        <begin position="194"/>
        <end position="326"/>
    </location>
</feature>
<accession>A0ABW1ANT4</accession>
<evidence type="ECO:0000313" key="5">
    <source>
        <dbReference type="EMBL" id="MFC5768922.1"/>
    </source>
</evidence>
<keyword evidence="3 5" id="KW-0067">ATP-binding</keyword>
<proteinExistence type="inferred from homology"/>
<evidence type="ECO:0000256" key="3">
    <source>
        <dbReference type="ARBA" id="ARBA00022840"/>
    </source>
</evidence>
<comment type="caution">
    <text evidence="5">The sequence shown here is derived from an EMBL/GenBank/DDBJ whole genome shotgun (WGS) entry which is preliminary data.</text>
</comment>
<feature type="non-terminal residue" evidence="5">
    <location>
        <position position="1"/>
    </location>
</feature>
<evidence type="ECO:0000256" key="1">
    <source>
        <dbReference type="ARBA" id="ARBA00006914"/>
    </source>
</evidence>
<protein>
    <submittedName>
        <fullName evidence="5">ATP-binding protein</fullName>
    </submittedName>
</protein>
<dbReference type="Proteomes" id="UP001595974">
    <property type="component" value="Unassembled WGS sequence"/>
</dbReference>
<comment type="similarity">
    <text evidence="1">Belongs to the AAA ATPase family.</text>
</comment>
<name>A0ABW1ANT4_9RHOO</name>
<keyword evidence="2" id="KW-0547">Nucleotide-binding</keyword>
<evidence type="ECO:0000256" key="2">
    <source>
        <dbReference type="ARBA" id="ARBA00022741"/>
    </source>
</evidence>
<sequence length="409" mass="43197">GRAAFVEGDVPRGLGTWLWLRGRVPVLCPRLGPGERYRLPGIPGHDGAVLVATGLDGSIEAPGAVAQWRVPVPAAAERALLWRAALGDGVAVDALAGTHRHSAGRIAELGQAARSAAARAGETLRADHVGQAARAGVGADLGALAELLADDIPDDALVLTAQLRDALEALLARCRVRDALAEGLGIAARARYRPGVRGLLVGPSGTGKTLAAGWIATRLGLPLYRVDLASVTSKYIGETEKNLAELFARAEHAEVVLLFDEADSLFGKRTDVKDANDRFANQQTNYLLQRIESYEGITLLTSNSRARFDSAFTRRLDAIIEFPAPGPEERRALWLAHLGGAHRLDAVVLNRFAASCDLAGGHIRNAVLAAAAIARQRGEPMAEADLVAALAAEYRKLGKPLPAGLERPG</sequence>
<evidence type="ECO:0000259" key="4">
    <source>
        <dbReference type="SMART" id="SM00382"/>
    </source>
</evidence>
<evidence type="ECO:0000313" key="6">
    <source>
        <dbReference type="Proteomes" id="UP001595974"/>
    </source>
</evidence>
<reference evidence="6" key="1">
    <citation type="journal article" date="2019" name="Int. J. Syst. Evol. Microbiol.">
        <title>The Global Catalogue of Microorganisms (GCM) 10K type strain sequencing project: providing services to taxonomists for standard genome sequencing and annotation.</title>
        <authorList>
            <consortium name="The Broad Institute Genomics Platform"/>
            <consortium name="The Broad Institute Genome Sequencing Center for Infectious Disease"/>
            <person name="Wu L."/>
            <person name="Ma J."/>
        </authorList>
    </citation>
    <scope>NUCLEOTIDE SEQUENCE [LARGE SCALE GENOMIC DNA]</scope>
    <source>
        <strain evidence="6">SHR3</strain>
    </source>
</reference>
<dbReference type="GO" id="GO:0005524">
    <property type="term" value="F:ATP binding"/>
    <property type="evidence" value="ECO:0007669"/>
    <property type="project" value="UniProtKB-KW"/>
</dbReference>
<dbReference type="InterPro" id="IPR003593">
    <property type="entry name" value="AAA+_ATPase"/>
</dbReference>
<dbReference type="InterPro" id="IPR003959">
    <property type="entry name" value="ATPase_AAA_core"/>
</dbReference>
<keyword evidence="6" id="KW-1185">Reference proteome</keyword>
<dbReference type="Gene3D" id="3.40.50.300">
    <property type="entry name" value="P-loop containing nucleotide triphosphate hydrolases"/>
    <property type="match status" value="1"/>
</dbReference>
<dbReference type="SMART" id="SM00382">
    <property type="entry name" value="AAA"/>
    <property type="match status" value="1"/>
</dbReference>
<dbReference type="RefSeq" id="WP_385961086.1">
    <property type="nucleotide sequence ID" value="NZ_JBHSOG010000021.1"/>
</dbReference>
<dbReference type="SUPFAM" id="SSF52540">
    <property type="entry name" value="P-loop containing nucleoside triphosphate hydrolases"/>
    <property type="match status" value="1"/>
</dbReference>
<dbReference type="InterPro" id="IPR027417">
    <property type="entry name" value="P-loop_NTPase"/>
</dbReference>
<dbReference type="EMBL" id="JBHSOG010000021">
    <property type="protein sequence ID" value="MFC5768922.1"/>
    <property type="molecule type" value="Genomic_DNA"/>
</dbReference>
<dbReference type="PANTHER" id="PTHR23073">
    <property type="entry name" value="26S PROTEASOME REGULATORY SUBUNIT"/>
    <property type="match status" value="1"/>
</dbReference>
<dbReference type="CDD" id="cd19481">
    <property type="entry name" value="RecA-like_protease"/>
    <property type="match status" value="1"/>
</dbReference>
<organism evidence="5 6">
    <name type="scientific">Thauera sinica</name>
    <dbReference type="NCBI Taxonomy" id="2665146"/>
    <lineage>
        <taxon>Bacteria</taxon>
        <taxon>Pseudomonadati</taxon>
        <taxon>Pseudomonadota</taxon>
        <taxon>Betaproteobacteria</taxon>
        <taxon>Rhodocyclales</taxon>
        <taxon>Zoogloeaceae</taxon>
        <taxon>Thauera</taxon>
    </lineage>
</organism>
<dbReference type="Pfam" id="PF00004">
    <property type="entry name" value="AAA"/>
    <property type="match status" value="1"/>
</dbReference>